<reference evidence="4" key="1">
    <citation type="journal article" date="2023" name="Int. J. Syst. Evol. Microbiol.">
        <title>Collibacillus ludicampi gen. nov., sp. nov., a new soil bacterium of the family Alicyclobacillaceae.</title>
        <authorList>
            <person name="Jojima T."/>
            <person name="Ioku Y."/>
            <person name="Fukuta Y."/>
            <person name="Shirasaka N."/>
            <person name="Matsumura Y."/>
            <person name="Mori M."/>
        </authorList>
    </citation>
    <scope>NUCLEOTIDE SEQUENCE</scope>
    <source>
        <strain evidence="4">TP075</strain>
    </source>
</reference>
<dbReference type="RefSeq" id="WP_282200626.1">
    <property type="nucleotide sequence ID" value="NZ_BOQE01000001.1"/>
</dbReference>
<dbReference type="PANTHER" id="PTHR43384:SF6">
    <property type="entry name" value="SEPTUM SITE-DETERMINING PROTEIN MIND HOMOLOG, CHLOROPLASTIC"/>
    <property type="match status" value="1"/>
</dbReference>
<dbReference type="Proteomes" id="UP001057291">
    <property type="component" value="Unassembled WGS sequence"/>
</dbReference>
<proteinExistence type="predicted"/>
<gene>
    <name evidence="4" type="ORF">DNHGIG_32210</name>
</gene>
<dbReference type="GO" id="GO:0051782">
    <property type="term" value="P:negative regulation of cell division"/>
    <property type="evidence" value="ECO:0007669"/>
    <property type="project" value="TreeGrafter"/>
</dbReference>
<feature type="domain" description="CobQ/CobB/MinD/ParA nucleotide binding" evidence="3">
    <location>
        <begin position="159"/>
        <end position="364"/>
    </location>
</feature>
<dbReference type="GO" id="GO:0005524">
    <property type="term" value="F:ATP binding"/>
    <property type="evidence" value="ECO:0007669"/>
    <property type="project" value="UniProtKB-KW"/>
</dbReference>
<keyword evidence="1" id="KW-0547">Nucleotide-binding</keyword>
<comment type="caution">
    <text evidence="4">The sequence shown here is derived from an EMBL/GenBank/DDBJ whole genome shotgun (WGS) entry which is preliminary data.</text>
</comment>
<dbReference type="GO" id="GO:0005829">
    <property type="term" value="C:cytosol"/>
    <property type="evidence" value="ECO:0007669"/>
    <property type="project" value="TreeGrafter"/>
</dbReference>
<evidence type="ECO:0000259" key="3">
    <source>
        <dbReference type="Pfam" id="PF01656"/>
    </source>
</evidence>
<protein>
    <recommendedName>
        <fullName evidence="3">CobQ/CobB/MinD/ParA nucleotide binding domain-containing protein</fullName>
    </recommendedName>
</protein>
<dbReference type="Gene3D" id="3.40.50.300">
    <property type="entry name" value="P-loop containing nucleotide triphosphate hydrolases"/>
    <property type="match status" value="1"/>
</dbReference>
<evidence type="ECO:0000256" key="2">
    <source>
        <dbReference type="ARBA" id="ARBA00022840"/>
    </source>
</evidence>
<evidence type="ECO:0000313" key="4">
    <source>
        <dbReference type="EMBL" id="GIM47672.1"/>
    </source>
</evidence>
<dbReference type="EMBL" id="BOQE01000001">
    <property type="protein sequence ID" value="GIM47672.1"/>
    <property type="molecule type" value="Genomic_DNA"/>
</dbReference>
<keyword evidence="2" id="KW-0067">ATP-binding</keyword>
<evidence type="ECO:0000313" key="5">
    <source>
        <dbReference type="Proteomes" id="UP001057291"/>
    </source>
</evidence>
<evidence type="ECO:0000256" key="1">
    <source>
        <dbReference type="ARBA" id="ARBA00022741"/>
    </source>
</evidence>
<dbReference type="InterPro" id="IPR027417">
    <property type="entry name" value="P-loop_NTPase"/>
</dbReference>
<name>A0AAV4LIG9_9BACL</name>
<accession>A0AAV4LIG9</accession>
<dbReference type="GO" id="GO:0009898">
    <property type="term" value="C:cytoplasmic side of plasma membrane"/>
    <property type="evidence" value="ECO:0007669"/>
    <property type="project" value="TreeGrafter"/>
</dbReference>
<dbReference type="InterPro" id="IPR050625">
    <property type="entry name" value="ParA/MinD_ATPase"/>
</dbReference>
<dbReference type="AlphaFoldDB" id="A0AAV4LIG9"/>
<dbReference type="GO" id="GO:0016887">
    <property type="term" value="F:ATP hydrolysis activity"/>
    <property type="evidence" value="ECO:0007669"/>
    <property type="project" value="TreeGrafter"/>
</dbReference>
<organism evidence="4 5">
    <name type="scientific">Collibacillus ludicampi</name>
    <dbReference type="NCBI Taxonomy" id="2771369"/>
    <lineage>
        <taxon>Bacteria</taxon>
        <taxon>Bacillati</taxon>
        <taxon>Bacillota</taxon>
        <taxon>Bacilli</taxon>
        <taxon>Bacillales</taxon>
        <taxon>Alicyclobacillaceae</taxon>
        <taxon>Collibacillus</taxon>
    </lineage>
</organism>
<dbReference type="Pfam" id="PF01656">
    <property type="entry name" value="CbiA"/>
    <property type="match status" value="1"/>
</dbReference>
<dbReference type="PANTHER" id="PTHR43384">
    <property type="entry name" value="SEPTUM SITE-DETERMINING PROTEIN MIND HOMOLOG, CHLOROPLASTIC-RELATED"/>
    <property type="match status" value="1"/>
</dbReference>
<sequence>MVIVVIDELIQRSSQTAFSLQSLGKIYEARTPQEVQAILSREKAIDAFVVAGELGPGVVRKLRLEFSAPVYVYGDLSPGAVAEMYNAGAEDLFPYPLEPRWIRDQLSRFETSLKGFRRETKGDLQNIRPFGISESESDRDYADVTLKDEGPKRTFNRFIITSSVKGGEGKTTFLVQLGMILARKGQRLAILDADINGNVAQWIGADTVDDISEFGTRKSFSERDLEAMLVTHRPTGLKVLPSPLGTLEPLRWEVVRAAVEAYRPLFPCLMVDLAEGFSPTLEHLAKEYATDVVLMVSPDASRLQRSQRMLETMIRRGFPENKIQIIVNRVKKEADFRVVEAALSEVSEDVSIFPLPYHPDLDAPNSTGRPPIILSDPKSAYAKAFRRILEEGFHVKAGLHSESGAKKREVRNLSSPSGLSWKKLLRVVGIGG</sequence>
<keyword evidence="5" id="KW-1185">Reference proteome</keyword>
<dbReference type="SUPFAM" id="SSF52540">
    <property type="entry name" value="P-loop containing nucleoside triphosphate hydrolases"/>
    <property type="match status" value="1"/>
</dbReference>
<dbReference type="InterPro" id="IPR002586">
    <property type="entry name" value="CobQ/CobB/MinD/ParA_Nub-bd_dom"/>
</dbReference>